<evidence type="ECO:0000256" key="6">
    <source>
        <dbReference type="ARBA" id="ARBA00022792"/>
    </source>
</evidence>
<evidence type="ECO:0000313" key="13">
    <source>
        <dbReference type="Proteomes" id="UP000821853"/>
    </source>
</evidence>
<accession>A0A9J6GGY6</accession>
<keyword evidence="6" id="KW-0999">Mitochondrion inner membrane</keyword>
<keyword evidence="9" id="KW-0496">Mitochondrion</keyword>
<keyword evidence="8 11" id="KW-1133">Transmembrane helix</keyword>
<dbReference type="OrthoDB" id="6329847at2759"/>
<sequence length="128" mass="14787">MLASDLSILTASNMEGESKYGQMAPYYENLFRPLPRTEHDEFLDRFWFWGFPGFSFGVAMCVGNWFMRKPVLSGIQKHIFAMAVGVAFGEGFRRFTGYLSSERDASVRHYIMLHPEDFPEPGKTRWAD</sequence>
<dbReference type="OMA" id="QKHIFAM"/>
<keyword evidence="10 11" id="KW-0472">Membrane</keyword>
<feature type="transmembrane region" description="Helical" evidence="11">
    <location>
        <begin position="46"/>
        <end position="67"/>
    </location>
</feature>
<evidence type="ECO:0008006" key="14">
    <source>
        <dbReference type="Google" id="ProtNLM"/>
    </source>
</evidence>
<protein>
    <recommendedName>
        <fullName evidence="14">NADH dehydrogenase [ubiquinone] 1 subunit C2</fullName>
    </recommendedName>
</protein>
<dbReference type="VEuPathDB" id="VectorBase:HLOH_056419"/>
<organism evidence="12 13">
    <name type="scientific">Haemaphysalis longicornis</name>
    <name type="common">Bush tick</name>
    <dbReference type="NCBI Taxonomy" id="44386"/>
    <lineage>
        <taxon>Eukaryota</taxon>
        <taxon>Metazoa</taxon>
        <taxon>Ecdysozoa</taxon>
        <taxon>Arthropoda</taxon>
        <taxon>Chelicerata</taxon>
        <taxon>Arachnida</taxon>
        <taxon>Acari</taxon>
        <taxon>Parasitiformes</taxon>
        <taxon>Ixodida</taxon>
        <taxon>Ixodoidea</taxon>
        <taxon>Ixodidae</taxon>
        <taxon>Haemaphysalinae</taxon>
        <taxon>Haemaphysalis</taxon>
    </lineage>
</organism>
<dbReference type="GO" id="GO:0006120">
    <property type="term" value="P:mitochondrial electron transport, NADH to ubiquinone"/>
    <property type="evidence" value="ECO:0007669"/>
    <property type="project" value="InterPro"/>
</dbReference>
<dbReference type="AlphaFoldDB" id="A0A9J6GGY6"/>
<gene>
    <name evidence="12" type="ORF">HPB48_005388</name>
</gene>
<name>A0A9J6GGY6_HAELO</name>
<dbReference type="PANTHER" id="PTHR13099:SF0">
    <property type="entry name" value="NADH DEHYDROGENASE [UBIQUINONE] 1 SUBUNIT C2-RELATED"/>
    <property type="match status" value="1"/>
</dbReference>
<evidence type="ECO:0000313" key="12">
    <source>
        <dbReference type="EMBL" id="KAH9374119.1"/>
    </source>
</evidence>
<comment type="similarity">
    <text evidence="2">Belongs to the complex I NDUFC2 subunit family.</text>
</comment>
<proteinExistence type="inferred from homology"/>
<keyword evidence="13" id="KW-1185">Reference proteome</keyword>
<comment type="caution">
    <text evidence="12">The sequence shown here is derived from an EMBL/GenBank/DDBJ whole genome shotgun (WGS) entry which is preliminary data.</text>
</comment>
<dbReference type="InterPro" id="IPR009423">
    <property type="entry name" value="NDUC2"/>
</dbReference>
<keyword evidence="3" id="KW-0813">Transport</keyword>
<evidence type="ECO:0000256" key="3">
    <source>
        <dbReference type="ARBA" id="ARBA00022448"/>
    </source>
</evidence>
<dbReference type="Proteomes" id="UP000821853">
    <property type="component" value="Chromosome 4"/>
</dbReference>
<dbReference type="GO" id="GO:0005743">
    <property type="term" value="C:mitochondrial inner membrane"/>
    <property type="evidence" value="ECO:0007669"/>
    <property type="project" value="UniProtKB-SubCell"/>
</dbReference>
<evidence type="ECO:0000256" key="4">
    <source>
        <dbReference type="ARBA" id="ARBA00022660"/>
    </source>
</evidence>
<reference evidence="12 13" key="1">
    <citation type="journal article" date="2020" name="Cell">
        <title>Large-Scale Comparative Analyses of Tick Genomes Elucidate Their Genetic Diversity and Vector Capacities.</title>
        <authorList>
            <consortium name="Tick Genome and Microbiome Consortium (TIGMIC)"/>
            <person name="Jia N."/>
            <person name="Wang J."/>
            <person name="Shi W."/>
            <person name="Du L."/>
            <person name="Sun Y."/>
            <person name="Zhan W."/>
            <person name="Jiang J.F."/>
            <person name="Wang Q."/>
            <person name="Zhang B."/>
            <person name="Ji P."/>
            <person name="Bell-Sakyi L."/>
            <person name="Cui X.M."/>
            <person name="Yuan T.T."/>
            <person name="Jiang B.G."/>
            <person name="Yang W.F."/>
            <person name="Lam T.T."/>
            <person name="Chang Q.C."/>
            <person name="Ding S.J."/>
            <person name="Wang X.J."/>
            <person name="Zhu J.G."/>
            <person name="Ruan X.D."/>
            <person name="Zhao L."/>
            <person name="Wei J.T."/>
            <person name="Ye R.Z."/>
            <person name="Que T.C."/>
            <person name="Du C.H."/>
            <person name="Zhou Y.H."/>
            <person name="Cheng J.X."/>
            <person name="Dai P.F."/>
            <person name="Guo W.B."/>
            <person name="Han X.H."/>
            <person name="Huang E.J."/>
            <person name="Li L.F."/>
            <person name="Wei W."/>
            <person name="Gao Y.C."/>
            <person name="Liu J.Z."/>
            <person name="Shao H.Z."/>
            <person name="Wang X."/>
            <person name="Wang C.C."/>
            <person name="Yang T.C."/>
            <person name="Huo Q.B."/>
            <person name="Li W."/>
            <person name="Chen H.Y."/>
            <person name="Chen S.E."/>
            <person name="Zhou L.G."/>
            <person name="Ni X.B."/>
            <person name="Tian J.H."/>
            <person name="Sheng Y."/>
            <person name="Liu T."/>
            <person name="Pan Y.S."/>
            <person name="Xia L.Y."/>
            <person name="Li J."/>
            <person name="Zhao F."/>
            <person name="Cao W.C."/>
        </authorList>
    </citation>
    <scope>NUCLEOTIDE SEQUENCE [LARGE SCALE GENOMIC DNA]</scope>
    <source>
        <strain evidence="12">HaeL-2018</strain>
    </source>
</reference>
<dbReference type="PANTHER" id="PTHR13099">
    <property type="entry name" value="NADH-UBIQUINONE OXIDOREDUCTASE SUBUNIT B14.5B"/>
    <property type="match status" value="1"/>
</dbReference>
<keyword evidence="4" id="KW-0679">Respiratory chain</keyword>
<evidence type="ECO:0000256" key="11">
    <source>
        <dbReference type="SAM" id="Phobius"/>
    </source>
</evidence>
<dbReference type="Pfam" id="PF06374">
    <property type="entry name" value="NDUF_C2"/>
    <property type="match status" value="1"/>
</dbReference>
<dbReference type="EMBL" id="JABSTR010000006">
    <property type="protein sequence ID" value="KAH9374119.1"/>
    <property type="molecule type" value="Genomic_DNA"/>
</dbReference>
<evidence type="ECO:0000256" key="10">
    <source>
        <dbReference type="ARBA" id="ARBA00023136"/>
    </source>
</evidence>
<comment type="subcellular location">
    <subcellularLocation>
        <location evidence="1">Mitochondrion inner membrane</location>
        <topology evidence="1">Single-pass membrane protein</topology>
        <orientation evidence="1">Matrix side</orientation>
    </subcellularLocation>
</comment>
<evidence type="ECO:0000256" key="9">
    <source>
        <dbReference type="ARBA" id="ARBA00023128"/>
    </source>
</evidence>
<keyword evidence="5 11" id="KW-0812">Transmembrane</keyword>
<evidence type="ECO:0000256" key="8">
    <source>
        <dbReference type="ARBA" id="ARBA00022989"/>
    </source>
</evidence>
<keyword evidence="7" id="KW-0249">Electron transport</keyword>
<evidence type="ECO:0000256" key="7">
    <source>
        <dbReference type="ARBA" id="ARBA00022982"/>
    </source>
</evidence>
<evidence type="ECO:0000256" key="2">
    <source>
        <dbReference type="ARBA" id="ARBA00008674"/>
    </source>
</evidence>
<evidence type="ECO:0000256" key="1">
    <source>
        <dbReference type="ARBA" id="ARBA00004298"/>
    </source>
</evidence>
<evidence type="ECO:0000256" key="5">
    <source>
        <dbReference type="ARBA" id="ARBA00022692"/>
    </source>
</evidence>